<accession>A0A478FS22</accession>
<dbReference type="Proteomes" id="UP000324831">
    <property type="component" value="Unassembled WGS sequence"/>
</dbReference>
<organism evidence="1 2">
    <name type="scientific">Candidatus Mycoplasma haematohominis</name>
    <dbReference type="NCBI Taxonomy" id="1494318"/>
    <lineage>
        <taxon>Bacteria</taxon>
        <taxon>Bacillati</taxon>
        <taxon>Mycoplasmatota</taxon>
        <taxon>Mollicutes</taxon>
        <taxon>Mycoplasmataceae</taxon>
        <taxon>Mycoplasma</taxon>
    </lineage>
</organism>
<protein>
    <submittedName>
        <fullName evidence="1">Uncharacterized protein</fullName>
    </submittedName>
</protein>
<evidence type="ECO:0000313" key="1">
    <source>
        <dbReference type="EMBL" id="GCE64007.1"/>
    </source>
</evidence>
<reference evidence="1 2" key="1">
    <citation type="submission" date="2019-01" db="EMBL/GenBank/DDBJ databases">
        <title>Draft genome sequences of Candidatus Mycoplasma haemohominis SWG34-3 identified from a patient with pyrexia, anemia and liver dysfunction.</title>
        <authorList>
            <person name="Sekizuka T."/>
            <person name="Hattori N."/>
            <person name="Katano H."/>
            <person name="Takuma T."/>
            <person name="Ito T."/>
            <person name="Arai N."/>
            <person name="Yanai R."/>
            <person name="Ishii S."/>
            <person name="Miura Y."/>
            <person name="Tokunaga T."/>
            <person name="Watanabe H."/>
            <person name="Nomura N."/>
            <person name="Eguchi J."/>
            <person name="Arai T."/>
            <person name="Hasegawa H."/>
            <person name="Nakamaki T."/>
            <person name="Wakita T."/>
            <person name="Niki Y."/>
            <person name="Kuroda M."/>
        </authorList>
    </citation>
    <scope>NUCLEOTIDE SEQUENCE [LARGE SCALE GENOMIC DNA]</scope>
    <source>
        <strain evidence="1">SWG34-3</strain>
    </source>
</reference>
<evidence type="ECO:0000313" key="2">
    <source>
        <dbReference type="Proteomes" id="UP000324831"/>
    </source>
</evidence>
<gene>
    <name evidence="1" type="ORF">MHSWG343_10150</name>
</gene>
<proteinExistence type="predicted"/>
<dbReference type="EMBL" id="BIMN01000007">
    <property type="protein sequence ID" value="GCE64007.1"/>
    <property type="molecule type" value="Genomic_DNA"/>
</dbReference>
<dbReference type="AlphaFoldDB" id="A0A478FS22"/>
<sequence length="287" mass="33674">MTHPKTKIIKGTVTQIVSRESRSFPYKDEIRKIFKKEIFNKSPLLSTKGVLDARLIGLTVEYLSKYLCGWDVQEAITTFKNNLVLLESMSQEHFEHYLQTAEKLNQEEDRQLSNDLISDFMNLSAYDRIYRAGAGVEAVVELQNSNKPSEEEFEYITQLINRSMEFLKKCEPMFKHPLKFRPETFKHCSHLSNADGDFYSDLTILDFKVTKYNGVYSDDCLQVLTYWLLQRLENNLSNSKFDKEIEYIMIFNPNYNALYTCKVEDVTEEMIDFICERIMGVDKNLIF</sequence>
<comment type="caution">
    <text evidence="1">The sequence shown here is derived from an EMBL/GenBank/DDBJ whole genome shotgun (WGS) entry which is preliminary data.</text>
</comment>
<name>A0A478FS22_9MOLU</name>